<dbReference type="AlphaFoldDB" id="A0A7W3SYT5"/>
<protein>
    <submittedName>
        <fullName evidence="1">Uncharacterized protein</fullName>
    </submittedName>
</protein>
<comment type="caution">
    <text evidence="1">The sequence shown here is derived from an EMBL/GenBank/DDBJ whole genome shotgun (WGS) entry which is preliminary data.</text>
</comment>
<proteinExistence type="predicted"/>
<evidence type="ECO:0000313" key="2">
    <source>
        <dbReference type="Proteomes" id="UP000567067"/>
    </source>
</evidence>
<dbReference type="Proteomes" id="UP000567067">
    <property type="component" value="Unassembled WGS sequence"/>
</dbReference>
<accession>A0A7W3SYT5</accession>
<organism evidence="1 2">
    <name type="scientific">Fontibacillus solani</name>
    <dbReference type="NCBI Taxonomy" id="1572857"/>
    <lineage>
        <taxon>Bacteria</taxon>
        <taxon>Bacillati</taxon>
        <taxon>Bacillota</taxon>
        <taxon>Bacilli</taxon>
        <taxon>Bacillales</taxon>
        <taxon>Paenibacillaceae</taxon>
        <taxon>Fontibacillus</taxon>
    </lineage>
</organism>
<reference evidence="1 2" key="1">
    <citation type="submission" date="2020-08" db="EMBL/GenBank/DDBJ databases">
        <title>Genomic Encyclopedia of Type Strains, Phase III (KMG-III): the genomes of soil and plant-associated and newly described type strains.</title>
        <authorList>
            <person name="Whitman W."/>
        </authorList>
    </citation>
    <scope>NUCLEOTIDE SEQUENCE [LARGE SCALE GENOMIC DNA]</scope>
    <source>
        <strain evidence="1 2">CECT 8693</strain>
    </source>
</reference>
<sequence length="116" mass="13607">MKSIQFKDMESLEKEIQINNVDGGEYFITVSFQKQTENQEDLVNRAYQVVYEYMIKIISRFFTKEFLGAYPVLTSLIRFAKILSESSLMRKCRFLTLVLRPFGERELPALSFTVSI</sequence>
<gene>
    <name evidence="1" type="ORF">FHR92_005190</name>
</gene>
<evidence type="ECO:0000313" key="1">
    <source>
        <dbReference type="EMBL" id="MBA9088672.1"/>
    </source>
</evidence>
<keyword evidence="2" id="KW-1185">Reference proteome</keyword>
<name>A0A7W3SYT5_9BACL</name>
<dbReference type="EMBL" id="JACJIP010000062">
    <property type="protein sequence ID" value="MBA9088672.1"/>
    <property type="molecule type" value="Genomic_DNA"/>
</dbReference>